<dbReference type="GO" id="GO:0005525">
    <property type="term" value="F:GTP binding"/>
    <property type="evidence" value="ECO:0007669"/>
    <property type="project" value="UniProtKB-KW"/>
</dbReference>
<keyword evidence="4" id="KW-0131">Cell cycle</keyword>
<reference evidence="4 5" key="1">
    <citation type="submission" date="2016-01" db="EMBL/GenBank/DDBJ databases">
        <title>Biosynthesis of antibiotic leucinostatins and their inhibition on Phytophthora in bio-control Purpureocillium lilacinum.</title>
        <authorList>
            <person name="Wang G."/>
            <person name="Liu Z."/>
            <person name="Lin R."/>
            <person name="Li E."/>
            <person name="Mao Z."/>
            <person name="Ling J."/>
            <person name="Yin W."/>
            <person name="Xie B."/>
        </authorList>
    </citation>
    <scope>NUCLEOTIDE SEQUENCE [LARGE SCALE GENOMIC DNA]</scope>
    <source>
        <strain evidence="4">PLBJ-1</strain>
    </source>
</reference>
<evidence type="ECO:0000313" key="5">
    <source>
        <dbReference type="Proteomes" id="UP000078240"/>
    </source>
</evidence>
<feature type="region of interest" description="Disordered" evidence="2">
    <location>
        <begin position="45"/>
        <end position="167"/>
    </location>
</feature>
<keyword evidence="4" id="KW-0132">Cell division</keyword>
<feature type="compositionally biased region" description="Low complexity" evidence="2">
    <location>
        <begin position="111"/>
        <end position="128"/>
    </location>
</feature>
<dbReference type="AlphaFoldDB" id="A0A179GR70"/>
<dbReference type="GO" id="GO:0051301">
    <property type="term" value="P:cell division"/>
    <property type="evidence" value="ECO:0007669"/>
    <property type="project" value="UniProtKB-KW"/>
</dbReference>
<sequence length="617" mass="66449">MRPVPTPADAARSTPCRNDADVLSSSATTPIAPFSCFLATEAELDSSEASPELSPRSRSYAPKRSRSSSVSASDRSARRNRPASPSLSSDIDHGLSQPMTPVFTGVFGPGSAMSVPSSPAISSSVSLSEEPHSMSGSFPELSPGASPRRSPVTGDLGSPGPQLVMPSLTVPRRRPFSEAGKSLGKLKVLLAGPTGIGKTSLISAMAQSCAHIVHMDSLSPTPADDVAEVHASTRPHPWWRADMDPATYIRRRRMSSATEEILDRNLCFVDCPGSRNTAKNTRPDLAYVESRLTRLCNKPIEDSDLCTLLSNGAEPIVDVVLYLLPHSGPDATDVDTITALQGMTNVIPLLARADELSSEEVTASKDKVEEALGDSHANCFSFASPESVGESTHVFAVSSATRSDPETIDASILMSSDYLQPLVDTELSHLVGHIFSPEGSSWLRHSAALKAVSWRRHQLRSSSLQSALTCRRLPAEGALIQYGVANPYMERQYWGRIELSSWAEGLRQSLAAERLGQSHQLLGHELSRRELPLSKTHGKGRSSKSRRRAAEEPVNPNHQDPLGLLELVGQIKHGGGVTLEFISSMGVMGCIAAWFIRPELARHWDVKLPPPWCLAAC</sequence>
<dbReference type="InterPro" id="IPR030379">
    <property type="entry name" value="G_SEPTIN_dom"/>
</dbReference>
<proteinExistence type="inferred from homology"/>
<comment type="similarity">
    <text evidence="1">Belongs to the TRAFAC class TrmE-Era-EngA-EngB-Septin-like GTPase superfamily. Septin GTPase family.</text>
</comment>
<keyword evidence="1" id="KW-0342">GTP-binding</keyword>
<organism evidence="4 5">
    <name type="scientific">Purpureocillium lilacinum</name>
    <name type="common">Paecilomyces lilacinus</name>
    <dbReference type="NCBI Taxonomy" id="33203"/>
    <lineage>
        <taxon>Eukaryota</taxon>
        <taxon>Fungi</taxon>
        <taxon>Dikarya</taxon>
        <taxon>Ascomycota</taxon>
        <taxon>Pezizomycotina</taxon>
        <taxon>Sordariomycetes</taxon>
        <taxon>Hypocreomycetidae</taxon>
        <taxon>Hypocreales</taxon>
        <taxon>Ophiocordycipitaceae</taxon>
        <taxon>Purpureocillium</taxon>
    </lineage>
</organism>
<name>A0A179GR70_PURLI</name>
<feature type="region of interest" description="Disordered" evidence="2">
    <location>
        <begin position="532"/>
        <end position="558"/>
    </location>
</feature>
<feature type="region of interest" description="Disordered" evidence="2">
    <location>
        <begin position="1"/>
        <end position="24"/>
    </location>
</feature>
<dbReference type="Gene3D" id="3.40.50.300">
    <property type="entry name" value="P-loop containing nucleotide triphosphate hydrolases"/>
    <property type="match status" value="1"/>
</dbReference>
<protein>
    <submittedName>
        <fullName evidence="4">Cell division/GTP binding protein</fullName>
    </submittedName>
</protein>
<evidence type="ECO:0000256" key="2">
    <source>
        <dbReference type="SAM" id="MobiDB-lite"/>
    </source>
</evidence>
<comment type="caution">
    <text evidence="4">The sequence shown here is derived from an EMBL/GenBank/DDBJ whole genome shotgun (WGS) entry which is preliminary data.</text>
</comment>
<evidence type="ECO:0000256" key="1">
    <source>
        <dbReference type="RuleBase" id="RU004560"/>
    </source>
</evidence>
<dbReference type="Pfam" id="PF00735">
    <property type="entry name" value="Septin"/>
    <property type="match status" value="1"/>
</dbReference>
<gene>
    <name evidence="4" type="ORF">VFPBJ_06032</name>
</gene>
<accession>A0A179GR70</accession>
<feature type="compositionally biased region" description="Basic residues" evidence="2">
    <location>
        <begin position="536"/>
        <end position="547"/>
    </location>
</feature>
<keyword evidence="1" id="KW-0547">Nucleotide-binding</keyword>
<evidence type="ECO:0000313" key="4">
    <source>
        <dbReference type="EMBL" id="OAQ80447.1"/>
    </source>
</evidence>
<dbReference type="PROSITE" id="PS51719">
    <property type="entry name" value="G_SEPTIN"/>
    <property type="match status" value="1"/>
</dbReference>
<dbReference type="EMBL" id="LSBH01000004">
    <property type="protein sequence ID" value="OAQ80447.1"/>
    <property type="molecule type" value="Genomic_DNA"/>
</dbReference>
<feature type="domain" description="Septin-type G" evidence="3">
    <location>
        <begin position="182"/>
        <end position="461"/>
    </location>
</feature>
<dbReference type="InterPro" id="IPR027417">
    <property type="entry name" value="P-loop_NTPase"/>
</dbReference>
<evidence type="ECO:0000259" key="3">
    <source>
        <dbReference type="PROSITE" id="PS51719"/>
    </source>
</evidence>
<dbReference type="PANTHER" id="PTHR18884">
    <property type="entry name" value="SEPTIN"/>
    <property type="match status" value="1"/>
</dbReference>
<dbReference type="Proteomes" id="UP000078240">
    <property type="component" value="Unassembled WGS sequence"/>
</dbReference>
<dbReference type="SUPFAM" id="SSF52540">
    <property type="entry name" value="P-loop containing nucleoside triphosphate hydrolases"/>
    <property type="match status" value="1"/>
</dbReference>